<evidence type="ECO:0000313" key="2">
    <source>
        <dbReference type="EMBL" id="KCZ73095.1"/>
    </source>
</evidence>
<feature type="transmembrane region" description="Helical" evidence="1">
    <location>
        <begin position="54"/>
        <end position="72"/>
    </location>
</feature>
<keyword evidence="1" id="KW-0812">Transmembrane</keyword>
<dbReference type="AlphaFoldDB" id="A0A062VCW4"/>
<dbReference type="RefSeq" id="WP_048088287.1">
    <property type="nucleotide sequence ID" value="NZ_JMIY01000001.1"/>
</dbReference>
<evidence type="ECO:0008006" key="4">
    <source>
        <dbReference type="Google" id="ProtNLM"/>
    </source>
</evidence>
<gene>
    <name evidence="2" type="ORF">ANME2D_00154</name>
</gene>
<dbReference type="OrthoDB" id="378212at2157"/>
<dbReference type="EMBL" id="JMIY01000001">
    <property type="protein sequence ID" value="KCZ73095.1"/>
    <property type="molecule type" value="Genomic_DNA"/>
</dbReference>
<keyword evidence="3" id="KW-1185">Reference proteome</keyword>
<reference evidence="2 3" key="1">
    <citation type="journal article" date="2013" name="Nature">
        <title>Anaerobic oxidation of methane coupled to nitrate reduction in a novel archaeal lineage.</title>
        <authorList>
            <person name="Haroon M.F."/>
            <person name="Hu S."/>
            <person name="Shi Y."/>
            <person name="Imelfort M."/>
            <person name="Keller J."/>
            <person name="Hugenholtz P."/>
            <person name="Yuan Z."/>
            <person name="Tyson G.W."/>
        </authorList>
    </citation>
    <scope>NUCLEOTIDE SEQUENCE [LARGE SCALE GENOMIC DNA]</scope>
    <source>
        <strain evidence="2 3">ANME-2d</strain>
    </source>
</reference>
<evidence type="ECO:0000313" key="3">
    <source>
        <dbReference type="Proteomes" id="UP000027153"/>
    </source>
</evidence>
<evidence type="ECO:0000256" key="1">
    <source>
        <dbReference type="SAM" id="Phobius"/>
    </source>
</evidence>
<protein>
    <recommendedName>
        <fullName evidence="4">DUF883 domain-containing protein</fullName>
    </recommendedName>
</protein>
<proteinExistence type="predicted"/>
<keyword evidence="1" id="KW-0472">Membrane</keyword>
<dbReference type="Proteomes" id="UP000027153">
    <property type="component" value="Unassembled WGS sequence"/>
</dbReference>
<comment type="caution">
    <text evidence="2">The sequence shown here is derived from an EMBL/GenBank/DDBJ whole genome shotgun (WGS) entry which is preliminary data.</text>
</comment>
<keyword evidence="1" id="KW-1133">Transmembrane helix</keyword>
<name>A0A062VCW4_9EURY</name>
<accession>A0A062VCW4</accession>
<sequence>MEEEDIAAALKTLSDKIDELSRALLEGKGRMDVLSSALVEQKYRAEERIKEKPFACMGAAFFGGLTLGYLMSRKS</sequence>
<organism evidence="2 3">
    <name type="scientific">Candidatus Methanoperedens nitratireducens</name>
    <dbReference type="NCBI Taxonomy" id="1392998"/>
    <lineage>
        <taxon>Archaea</taxon>
        <taxon>Methanobacteriati</taxon>
        <taxon>Methanobacteriota</taxon>
        <taxon>Stenosarchaea group</taxon>
        <taxon>Methanomicrobia</taxon>
        <taxon>Methanosarcinales</taxon>
        <taxon>ANME-2 cluster</taxon>
        <taxon>Candidatus Methanoperedentaceae</taxon>
        <taxon>Candidatus Methanoperedens</taxon>
    </lineage>
</organism>